<dbReference type="PANTHER" id="PTHR20883">
    <property type="entry name" value="PHYTANOYL-COA DIOXYGENASE DOMAIN CONTAINING 1"/>
    <property type="match status" value="1"/>
</dbReference>
<evidence type="ECO:0000313" key="2">
    <source>
        <dbReference type="EMBL" id="GGC58593.1"/>
    </source>
</evidence>
<organism evidence="2 3">
    <name type="scientific">Undibacterium terreum</name>
    <dbReference type="NCBI Taxonomy" id="1224302"/>
    <lineage>
        <taxon>Bacteria</taxon>
        <taxon>Pseudomonadati</taxon>
        <taxon>Pseudomonadota</taxon>
        <taxon>Betaproteobacteria</taxon>
        <taxon>Burkholderiales</taxon>
        <taxon>Oxalobacteraceae</taxon>
        <taxon>Undibacterium</taxon>
    </lineage>
</organism>
<reference evidence="2" key="1">
    <citation type="journal article" date="2014" name="Int. J. Syst. Evol. Microbiol.">
        <title>Complete genome sequence of Corynebacterium casei LMG S-19264T (=DSM 44701T), isolated from a smear-ripened cheese.</title>
        <authorList>
            <consortium name="US DOE Joint Genome Institute (JGI-PGF)"/>
            <person name="Walter F."/>
            <person name="Albersmeier A."/>
            <person name="Kalinowski J."/>
            <person name="Ruckert C."/>
        </authorList>
    </citation>
    <scope>NUCLEOTIDE SEQUENCE</scope>
    <source>
        <strain evidence="2">CGMCC 1.10998</strain>
    </source>
</reference>
<dbReference type="GO" id="GO:0016706">
    <property type="term" value="F:2-oxoglutarate-dependent dioxygenase activity"/>
    <property type="evidence" value="ECO:0007669"/>
    <property type="project" value="UniProtKB-ARBA"/>
</dbReference>
<name>A0A916U3F1_9BURK</name>
<dbReference type="Gene3D" id="2.60.120.620">
    <property type="entry name" value="q2cbj1_9rhob like domain"/>
    <property type="match status" value="1"/>
</dbReference>
<dbReference type="SUPFAM" id="SSF51197">
    <property type="entry name" value="Clavaminate synthase-like"/>
    <property type="match status" value="1"/>
</dbReference>
<dbReference type="Proteomes" id="UP000637423">
    <property type="component" value="Unassembled WGS sequence"/>
</dbReference>
<evidence type="ECO:0000313" key="3">
    <source>
        <dbReference type="Proteomes" id="UP000637423"/>
    </source>
</evidence>
<keyword evidence="3" id="KW-1185">Reference proteome</keyword>
<dbReference type="AlphaFoldDB" id="A0A916U3F1"/>
<protein>
    <recommendedName>
        <fullName evidence="4">Phytanoyl-CoA dioxygenase (PhyH)</fullName>
    </recommendedName>
</protein>
<dbReference type="PANTHER" id="PTHR20883:SF48">
    <property type="entry name" value="ECTOINE DIOXYGENASE"/>
    <property type="match status" value="1"/>
</dbReference>
<accession>A0A916U3F1</accession>
<dbReference type="Pfam" id="PF05721">
    <property type="entry name" value="PhyH"/>
    <property type="match status" value="1"/>
</dbReference>
<evidence type="ECO:0000256" key="1">
    <source>
        <dbReference type="ARBA" id="ARBA00001954"/>
    </source>
</evidence>
<dbReference type="EMBL" id="BMED01000001">
    <property type="protein sequence ID" value="GGC58593.1"/>
    <property type="molecule type" value="Genomic_DNA"/>
</dbReference>
<comment type="caution">
    <text evidence="2">The sequence shown here is derived from an EMBL/GenBank/DDBJ whole genome shotgun (WGS) entry which is preliminary data.</text>
</comment>
<gene>
    <name evidence="2" type="ORF">GCM10011396_01850</name>
</gene>
<comment type="cofactor">
    <cofactor evidence="1">
        <name>Fe(2+)</name>
        <dbReference type="ChEBI" id="CHEBI:29033"/>
    </cofactor>
</comment>
<proteinExistence type="predicted"/>
<sequence>MRAGFEVNGYAIARNFLNSEELRLLTEHCEPVADQYGVRNFLQRFPLVRQLLFTPKLHALLRSFGYPFAVPVRSLFFNKNESHNWLVPWHQDLSIAVNQKADMAGYAKWTFKDDTHYVEPPVELLNSILTLRFALDDTDENNGALKVIAGSHLSGKLDSAQIRLASEKELPVSYLSMQAGDLLLMKPLLLHASSKALATSNRRVVHLELSAEVLPAPLAWAEY</sequence>
<evidence type="ECO:0008006" key="4">
    <source>
        <dbReference type="Google" id="ProtNLM"/>
    </source>
</evidence>
<reference evidence="2" key="2">
    <citation type="submission" date="2020-09" db="EMBL/GenBank/DDBJ databases">
        <authorList>
            <person name="Sun Q."/>
            <person name="Zhou Y."/>
        </authorList>
    </citation>
    <scope>NUCLEOTIDE SEQUENCE</scope>
    <source>
        <strain evidence="2">CGMCC 1.10998</strain>
    </source>
</reference>
<dbReference type="GO" id="GO:0005506">
    <property type="term" value="F:iron ion binding"/>
    <property type="evidence" value="ECO:0007669"/>
    <property type="project" value="UniProtKB-ARBA"/>
</dbReference>
<dbReference type="InterPro" id="IPR008775">
    <property type="entry name" value="Phytyl_CoA_dOase-like"/>
</dbReference>